<evidence type="ECO:0000256" key="2">
    <source>
        <dbReference type="ARBA" id="ARBA00012438"/>
    </source>
</evidence>
<gene>
    <name evidence="14" type="ORF">GCM10017584_34470</name>
</gene>
<dbReference type="InterPro" id="IPR011712">
    <property type="entry name" value="Sig_transdc_His_kin_sub3_dim/P"/>
</dbReference>
<dbReference type="Pfam" id="PF02518">
    <property type="entry name" value="HATPase_c"/>
    <property type="match status" value="1"/>
</dbReference>
<feature type="transmembrane region" description="Helical" evidence="10">
    <location>
        <begin position="88"/>
        <end position="105"/>
    </location>
</feature>
<reference evidence="14" key="2">
    <citation type="submission" date="2023-01" db="EMBL/GenBank/DDBJ databases">
        <authorList>
            <person name="Sun Q."/>
            <person name="Evtushenko L."/>
        </authorList>
    </citation>
    <scope>NUCLEOTIDE SEQUENCE</scope>
    <source>
        <strain evidence="14">VKM Ac-1401</strain>
    </source>
</reference>
<feature type="domain" description="Signal transduction histidine kinase subgroup 3 dimerisation and phosphoacceptor" evidence="12">
    <location>
        <begin position="217"/>
        <end position="282"/>
    </location>
</feature>
<dbReference type="EC" id="2.7.13.3" evidence="2"/>
<dbReference type="EMBL" id="BSEN01000015">
    <property type="protein sequence ID" value="GLJ77873.1"/>
    <property type="molecule type" value="Genomic_DNA"/>
</dbReference>
<keyword evidence="6 14" id="KW-0418">Kinase</keyword>
<dbReference type="SUPFAM" id="SSF55874">
    <property type="entry name" value="ATPase domain of HSP90 chaperone/DNA topoisomerase II/histidine kinase"/>
    <property type="match status" value="1"/>
</dbReference>
<dbReference type="PANTHER" id="PTHR24421:SF10">
    <property type="entry name" value="NITRATE_NITRITE SENSOR PROTEIN NARQ"/>
    <property type="match status" value="1"/>
</dbReference>
<feature type="domain" description="DUF7134" evidence="13">
    <location>
        <begin position="29"/>
        <end position="180"/>
    </location>
</feature>
<name>A0A9W6HDQ4_9MICO</name>
<dbReference type="Pfam" id="PF23539">
    <property type="entry name" value="DUF7134"/>
    <property type="match status" value="1"/>
</dbReference>
<keyword evidence="10" id="KW-0472">Membrane</keyword>
<dbReference type="GO" id="GO:0000155">
    <property type="term" value="F:phosphorelay sensor kinase activity"/>
    <property type="evidence" value="ECO:0007669"/>
    <property type="project" value="InterPro"/>
</dbReference>
<feature type="region of interest" description="Disordered" evidence="9">
    <location>
        <begin position="419"/>
        <end position="464"/>
    </location>
</feature>
<dbReference type="GO" id="GO:0005524">
    <property type="term" value="F:ATP binding"/>
    <property type="evidence" value="ECO:0007669"/>
    <property type="project" value="UniProtKB-KW"/>
</dbReference>
<dbReference type="GO" id="GO:0046983">
    <property type="term" value="F:protein dimerization activity"/>
    <property type="evidence" value="ECO:0007669"/>
    <property type="project" value="InterPro"/>
</dbReference>
<evidence type="ECO:0000313" key="15">
    <source>
        <dbReference type="Proteomes" id="UP001142372"/>
    </source>
</evidence>
<feature type="compositionally biased region" description="Pro residues" evidence="9">
    <location>
        <begin position="449"/>
        <end position="458"/>
    </location>
</feature>
<feature type="transmembrane region" description="Helical" evidence="10">
    <location>
        <begin position="164"/>
        <end position="181"/>
    </location>
</feature>
<evidence type="ECO:0000256" key="10">
    <source>
        <dbReference type="SAM" id="Phobius"/>
    </source>
</evidence>
<keyword evidence="5" id="KW-0547">Nucleotide-binding</keyword>
<feature type="compositionally biased region" description="Low complexity" evidence="9">
    <location>
        <begin position="419"/>
        <end position="448"/>
    </location>
</feature>
<evidence type="ECO:0000259" key="11">
    <source>
        <dbReference type="Pfam" id="PF02518"/>
    </source>
</evidence>
<sequence length="464" mass="48535">MTTDPITPGRTASPAGGDLLLPRPPGAIRRFFAAHPVLVDALIAGVYLVPSLTAGIVAIVMEPSWQLAARLVLHAIAGAALFLRRQRPWAVFIVALVVMLAGVTLARDIDFVPALFALYALAVYRSARAAWIGFAAYSAATVIALTTGWLLAQVNFYTPLDNEPIASGVIVIVLALVWVLIGNNIGGRRRYLAALIDRAQQLARERDQQAVIAAAAERSRIAREMHDIVSHSLTVMVTLADGSAGLVATAPERSADAMRMVAETGRSALGDMRRLLGVLRATEGNGAEHAPQPGLGELGELVERFRAAGLPVRISVTGTPPTDTGQQLTVFRVVQEALTNALRYASLATTVEVSITFAADRISITVDDDATVRGTPGQGSGRGLLGLRERVGLYGGSLQAGPRAGRGWRLRAEFDALAPAAASSASSVSPPDAASPTDSASPPDSASRPTPPAPPAPISPRSSS</sequence>
<dbReference type="InterPro" id="IPR055558">
    <property type="entry name" value="DUF7134"/>
</dbReference>
<evidence type="ECO:0000256" key="5">
    <source>
        <dbReference type="ARBA" id="ARBA00022741"/>
    </source>
</evidence>
<dbReference type="InterPro" id="IPR003594">
    <property type="entry name" value="HATPase_dom"/>
</dbReference>
<keyword evidence="4" id="KW-0808">Transferase</keyword>
<dbReference type="Pfam" id="PF07730">
    <property type="entry name" value="HisKA_3"/>
    <property type="match status" value="1"/>
</dbReference>
<feature type="transmembrane region" description="Helical" evidence="10">
    <location>
        <begin position="67"/>
        <end position="83"/>
    </location>
</feature>
<evidence type="ECO:0000256" key="7">
    <source>
        <dbReference type="ARBA" id="ARBA00022840"/>
    </source>
</evidence>
<accession>A0A9W6HDQ4</accession>
<keyword evidence="10" id="KW-1133">Transmembrane helix</keyword>
<keyword evidence="8" id="KW-0902">Two-component regulatory system</keyword>
<evidence type="ECO:0000256" key="6">
    <source>
        <dbReference type="ARBA" id="ARBA00022777"/>
    </source>
</evidence>
<dbReference type="GO" id="GO:0016020">
    <property type="term" value="C:membrane"/>
    <property type="evidence" value="ECO:0007669"/>
    <property type="project" value="InterPro"/>
</dbReference>
<evidence type="ECO:0000313" key="14">
    <source>
        <dbReference type="EMBL" id="GLJ77873.1"/>
    </source>
</evidence>
<evidence type="ECO:0000259" key="13">
    <source>
        <dbReference type="Pfam" id="PF23539"/>
    </source>
</evidence>
<keyword evidence="10" id="KW-0812">Transmembrane</keyword>
<evidence type="ECO:0000259" key="12">
    <source>
        <dbReference type="Pfam" id="PF07730"/>
    </source>
</evidence>
<dbReference type="RefSeq" id="WP_271178480.1">
    <property type="nucleotide sequence ID" value="NZ_BAAAJO010000003.1"/>
</dbReference>
<feature type="transmembrane region" description="Helical" evidence="10">
    <location>
        <begin position="134"/>
        <end position="152"/>
    </location>
</feature>
<feature type="transmembrane region" description="Helical" evidence="10">
    <location>
        <begin position="111"/>
        <end position="127"/>
    </location>
</feature>
<dbReference type="InterPro" id="IPR050482">
    <property type="entry name" value="Sensor_HK_TwoCompSys"/>
</dbReference>
<dbReference type="Gene3D" id="3.30.565.10">
    <property type="entry name" value="Histidine kinase-like ATPase, C-terminal domain"/>
    <property type="match status" value="1"/>
</dbReference>
<evidence type="ECO:0000256" key="1">
    <source>
        <dbReference type="ARBA" id="ARBA00000085"/>
    </source>
</evidence>
<keyword evidence="7" id="KW-0067">ATP-binding</keyword>
<comment type="caution">
    <text evidence="14">The sequence shown here is derived from an EMBL/GenBank/DDBJ whole genome shotgun (WGS) entry which is preliminary data.</text>
</comment>
<feature type="transmembrane region" description="Helical" evidence="10">
    <location>
        <begin position="37"/>
        <end position="61"/>
    </location>
</feature>
<dbReference type="PANTHER" id="PTHR24421">
    <property type="entry name" value="NITRATE/NITRITE SENSOR PROTEIN NARX-RELATED"/>
    <property type="match status" value="1"/>
</dbReference>
<dbReference type="CDD" id="cd16917">
    <property type="entry name" value="HATPase_UhpB-NarQ-NarX-like"/>
    <property type="match status" value="1"/>
</dbReference>
<evidence type="ECO:0000256" key="9">
    <source>
        <dbReference type="SAM" id="MobiDB-lite"/>
    </source>
</evidence>
<reference evidence="14" key="1">
    <citation type="journal article" date="2014" name="Int. J. Syst. Evol. Microbiol.">
        <title>Complete genome sequence of Corynebacterium casei LMG S-19264T (=DSM 44701T), isolated from a smear-ripened cheese.</title>
        <authorList>
            <consortium name="US DOE Joint Genome Institute (JGI-PGF)"/>
            <person name="Walter F."/>
            <person name="Albersmeier A."/>
            <person name="Kalinowski J."/>
            <person name="Ruckert C."/>
        </authorList>
    </citation>
    <scope>NUCLEOTIDE SEQUENCE</scope>
    <source>
        <strain evidence="14">VKM Ac-1401</strain>
    </source>
</reference>
<dbReference type="AlphaFoldDB" id="A0A9W6HDQ4"/>
<keyword evidence="3" id="KW-0597">Phosphoprotein</keyword>
<dbReference type="Proteomes" id="UP001142372">
    <property type="component" value="Unassembled WGS sequence"/>
</dbReference>
<keyword evidence="15" id="KW-1185">Reference proteome</keyword>
<protein>
    <recommendedName>
        <fullName evidence="2">histidine kinase</fullName>
        <ecNumber evidence="2">2.7.13.3</ecNumber>
    </recommendedName>
</protein>
<evidence type="ECO:0000256" key="8">
    <source>
        <dbReference type="ARBA" id="ARBA00023012"/>
    </source>
</evidence>
<feature type="domain" description="Histidine kinase/HSP90-like ATPase" evidence="11">
    <location>
        <begin position="326"/>
        <end position="415"/>
    </location>
</feature>
<dbReference type="Gene3D" id="1.20.5.1930">
    <property type="match status" value="1"/>
</dbReference>
<proteinExistence type="predicted"/>
<organism evidence="14 15">
    <name type="scientific">Leifsonia poae</name>
    <dbReference type="NCBI Taxonomy" id="110933"/>
    <lineage>
        <taxon>Bacteria</taxon>
        <taxon>Bacillati</taxon>
        <taxon>Actinomycetota</taxon>
        <taxon>Actinomycetes</taxon>
        <taxon>Micrococcales</taxon>
        <taxon>Microbacteriaceae</taxon>
        <taxon>Leifsonia</taxon>
    </lineage>
</organism>
<comment type="catalytic activity">
    <reaction evidence="1">
        <text>ATP + protein L-histidine = ADP + protein N-phospho-L-histidine.</text>
        <dbReference type="EC" id="2.7.13.3"/>
    </reaction>
</comment>
<evidence type="ECO:0000256" key="3">
    <source>
        <dbReference type="ARBA" id="ARBA00022553"/>
    </source>
</evidence>
<evidence type="ECO:0000256" key="4">
    <source>
        <dbReference type="ARBA" id="ARBA00022679"/>
    </source>
</evidence>
<dbReference type="InterPro" id="IPR036890">
    <property type="entry name" value="HATPase_C_sf"/>
</dbReference>